<keyword evidence="2" id="KW-1185">Reference proteome</keyword>
<accession>A0ABQ4QPV2</accession>
<evidence type="ECO:0000313" key="1">
    <source>
        <dbReference type="EMBL" id="GJD47049.1"/>
    </source>
</evidence>
<dbReference type="Proteomes" id="UP001055117">
    <property type="component" value="Unassembled WGS sequence"/>
</dbReference>
<organism evidence="1 2">
    <name type="scientific">Methylobacterium cerastii</name>
    <dbReference type="NCBI Taxonomy" id="932741"/>
    <lineage>
        <taxon>Bacteria</taxon>
        <taxon>Pseudomonadati</taxon>
        <taxon>Pseudomonadota</taxon>
        <taxon>Alphaproteobacteria</taxon>
        <taxon>Hyphomicrobiales</taxon>
        <taxon>Methylobacteriaceae</taxon>
        <taxon>Methylobacterium</taxon>
    </lineage>
</organism>
<name>A0ABQ4QPV2_9HYPH</name>
<protein>
    <submittedName>
        <fullName evidence="1">Uncharacterized protein</fullName>
    </submittedName>
</protein>
<comment type="caution">
    <text evidence="1">The sequence shown here is derived from an EMBL/GenBank/DDBJ whole genome shotgun (WGS) entry which is preliminary data.</text>
</comment>
<evidence type="ECO:0000313" key="2">
    <source>
        <dbReference type="Proteomes" id="UP001055117"/>
    </source>
</evidence>
<dbReference type="EMBL" id="BPQG01000111">
    <property type="protein sequence ID" value="GJD47049.1"/>
    <property type="molecule type" value="Genomic_DNA"/>
</dbReference>
<gene>
    <name evidence="1" type="ORF">AFCDBAGC_4934</name>
</gene>
<proteinExistence type="predicted"/>
<reference evidence="1 2" key="1">
    <citation type="journal article" date="2021" name="Front. Microbiol.">
        <title>Comprehensive Comparative Genomics and Phenotyping of Methylobacterium Species.</title>
        <authorList>
            <person name="Alessa O."/>
            <person name="Ogura Y."/>
            <person name="Fujitani Y."/>
            <person name="Takami H."/>
            <person name="Hayashi T."/>
            <person name="Sahin N."/>
            <person name="Tani A."/>
        </authorList>
    </citation>
    <scope>NUCLEOTIDE SEQUENCE [LARGE SCALE GENOMIC DNA]</scope>
    <source>
        <strain evidence="1 2">DSM 23679</strain>
    </source>
</reference>
<sequence>MSVLHVCTNLLQEFLNTKLLLFCAALNGSHILSSAPHPFQHLRPIFSKS</sequence>